<gene>
    <name evidence="1" type="ORF">NX786_00710</name>
</gene>
<organism evidence="1 2">
    <name type="scientific">Telluria mixta</name>
    <dbReference type="NCBI Taxonomy" id="34071"/>
    <lineage>
        <taxon>Bacteria</taxon>
        <taxon>Pseudomonadati</taxon>
        <taxon>Pseudomonadota</taxon>
        <taxon>Betaproteobacteria</taxon>
        <taxon>Burkholderiales</taxon>
        <taxon>Oxalobacteraceae</taxon>
        <taxon>Telluria group</taxon>
        <taxon>Telluria</taxon>
    </lineage>
</organism>
<protein>
    <submittedName>
        <fullName evidence="1">Uncharacterized protein</fullName>
    </submittedName>
</protein>
<dbReference type="EMBL" id="JANUHC010000001">
    <property type="protein sequence ID" value="MCS0627868.1"/>
    <property type="molecule type" value="Genomic_DNA"/>
</dbReference>
<keyword evidence="2" id="KW-1185">Reference proteome</keyword>
<name>A0ABT2BRX6_9BURK</name>
<dbReference type="Proteomes" id="UP001165263">
    <property type="component" value="Unassembled WGS sequence"/>
</dbReference>
<evidence type="ECO:0000313" key="1">
    <source>
        <dbReference type="EMBL" id="MCS0627868.1"/>
    </source>
</evidence>
<evidence type="ECO:0000313" key="2">
    <source>
        <dbReference type="Proteomes" id="UP001165263"/>
    </source>
</evidence>
<dbReference type="RefSeq" id="WP_259447129.1">
    <property type="nucleotide sequence ID" value="NZ_CP119520.1"/>
</dbReference>
<reference evidence="1" key="1">
    <citation type="submission" date="2022-08" db="EMBL/GenBank/DDBJ databases">
        <title>Reclassification of Massilia species as members of the genera Telluria, Duganella, Pseudoduganella, Mokoshia gen. nov. and Zemynaea gen. nov. using orthogonal and non-orthogonal genome-based approaches.</title>
        <authorList>
            <person name="Bowman J.P."/>
        </authorList>
    </citation>
    <scope>NUCLEOTIDE SEQUENCE</scope>
    <source>
        <strain evidence="1">LMG 11547</strain>
    </source>
</reference>
<comment type="caution">
    <text evidence="1">The sequence shown here is derived from an EMBL/GenBank/DDBJ whole genome shotgun (WGS) entry which is preliminary data.</text>
</comment>
<accession>A0ABT2BRX6</accession>
<proteinExistence type="predicted"/>
<sequence length="136" mass="15689">MEVLQALCSQPGLRSYPFIEIPLNTHLFHLDVAPVDAGSMWQRFIFTTLENVWEFLLAEEIREFRIYIQTRRKTDADYQLKRIVEISKGCASSGETVHIYLCENGSIEIGGFSGLCESDIVRTSSLWRETKLDIER</sequence>